<keyword evidence="10" id="KW-0472">Membrane</keyword>
<dbReference type="Gene3D" id="3.40.50.2300">
    <property type="match status" value="1"/>
</dbReference>
<comment type="subcellular location">
    <subcellularLocation>
        <location evidence="2">Cell membrane</location>
    </subcellularLocation>
</comment>
<evidence type="ECO:0000313" key="15">
    <source>
        <dbReference type="Proteomes" id="UP000293345"/>
    </source>
</evidence>
<evidence type="ECO:0000256" key="5">
    <source>
        <dbReference type="ARBA" id="ARBA00022679"/>
    </source>
</evidence>
<dbReference type="Pfam" id="PF00497">
    <property type="entry name" value="SBP_bac_3"/>
    <property type="match status" value="1"/>
</dbReference>
<gene>
    <name evidence="14" type="ORF">ET524_10380</name>
</gene>
<dbReference type="CDD" id="cd17546">
    <property type="entry name" value="REC_hyHK_CKI1_RcsC-like"/>
    <property type="match status" value="1"/>
</dbReference>
<dbReference type="SUPFAM" id="SSF52172">
    <property type="entry name" value="CheY-like"/>
    <property type="match status" value="1"/>
</dbReference>
<dbReference type="PRINTS" id="PR00344">
    <property type="entry name" value="BCTRLSENSOR"/>
</dbReference>
<dbReference type="PANTHER" id="PTHR43047">
    <property type="entry name" value="TWO-COMPONENT HISTIDINE PROTEIN KINASE"/>
    <property type="match status" value="1"/>
</dbReference>
<dbReference type="InterPro" id="IPR036097">
    <property type="entry name" value="HisK_dim/P_sf"/>
</dbReference>
<feature type="region of interest" description="Disordered" evidence="9">
    <location>
        <begin position="69"/>
        <end position="111"/>
    </location>
</feature>
<feature type="domain" description="Histidine kinase" evidence="12">
    <location>
        <begin position="629"/>
        <end position="853"/>
    </location>
</feature>
<dbReference type="SMART" id="SM00387">
    <property type="entry name" value="HATPase_c"/>
    <property type="match status" value="1"/>
</dbReference>
<feature type="signal peptide" evidence="11">
    <location>
        <begin position="1"/>
        <end position="49"/>
    </location>
</feature>
<protein>
    <recommendedName>
        <fullName evidence="3">histidine kinase</fullName>
        <ecNumber evidence="3">2.7.13.3</ecNumber>
    </recommendedName>
</protein>
<dbReference type="Gene3D" id="3.30.565.10">
    <property type="entry name" value="Histidine kinase-like ATPase, C-terminal domain"/>
    <property type="match status" value="1"/>
</dbReference>
<keyword evidence="4 8" id="KW-0597">Phosphoprotein</keyword>
<evidence type="ECO:0000256" key="4">
    <source>
        <dbReference type="ARBA" id="ARBA00022553"/>
    </source>
</evidence>
<accession>A0A4Q2K5W6</accession>
<dbReference type="Pfam" id="PF00072">
    <property type="entry name" value="Response_reg"/>
    <property type="match status" value="1"/>
</dbReference>
<keyword evidence="11" id="KW-0732">Signal</keyword>
<feature type="chain" id="PRO_5038405985" description="histidine kinase" evidence="11">
    <location>
        <begin position="50"/>
        <end position="999"/>
    </location>
</feature>
<evidence type="ECO:0000313" key="14">
    <source>
        <dbReference type="EMBL" id="RXZ54842.1"/>
    </source>
</evidence>
<dbReference type="CDD" id="cd16922">
    <property type="entry name" value="HATPase_EvgS-ArcB-TorS-like"/>
    <property type="match status" value="1"/>
</dbReference>
<proteinExistence type="predicted"/>
<dbReference type="SMART" id="SM00062">
    <property type="entry name" value="PBPb"/>
    <property type="match status" value="2"/>
</dbReference>
<keyword evidence="6" id="KW-0418">Kinase</keyword>
<feature type="compositionally biased region" description="Polar residues" evidence="9">
    <location>
        <begin position="99"/>
        <end position="111"/>
    </location>
</feature>
<dbReference type="GO" id="GO:0000155">
    <property type="term" value="F:phosphorelay sensor kinase activity"/>
    <property type="evidence" value="ECO:0007669"/>
    <property type="project" value="InterPro"/>
</dbReference>
<dbReference type="PROSITE" id="PS50110">
    <property type="entry name" value="RESPONSE_REGULATORY"/>
    <property type="match status" value="1"/>
</dbReference>
<dbReference type="SMART" id="SM00448">
    <property type="entry name" value="REC"/>
    <property type="match status" value="1"/>
</dbReference>
<evidence type="ECO:0000256" key="6">
    <source>
        <dbReference type="ARBA" id="ARBA00022777"/>
    </source>
</evidence>
<dbReference type="AlphaFoldDB" id="A0A4Q2K5W6"/>
<evidence type="ECO:0000256" key="8">
    <source>
        <dbReference type="PROSITE-ProRule" id="PRU00169"/>
    </source>
</evidence>
<dbReference type="Proteomes" id="UP000293345">
    <property type="component" value="Unassembled WGS sequence"/>
</dbReference>
<dbReference type="EMBL" id="SDPW01000001">
    <property type="protein sequence ID" value="RXZ54842.1"/>
    <property type="molecule type" value="Genomic_DNA"/>
</dbReference>
<dbReference type="InterPro" id="IPR003661">
    <property type="entry name" value="HisK_dim/P_dom"/>
</dbReference>
<dbReference type="Pfam" id="PF02518">
    <property type="entry name" value="HATPase_c"/>
    <property type="match status" value="1"/>
</dbReference>
<keyword evidence="10" id="KW-1133">Transmembrane helix</keyword>
<dbReference type="InterPro" id="IPR036890">
    <property type="entry name" value="HATPase_C_sf"/>
</dbReference>
<name>A0A4Q2K5W6_9ACTN</name>
<feature type="domain" description="Response regulatory" evidence="13">
    <location>
        <begin position="876"/>
        <end position="997"/>
    </location>
</feature>
<dbReference type="Gene3D" id="1.10.287.130">
    <property type="match status" value="1"/>
</dbReference>
<comment type="catalytic activity">
    <reaction evidence="1">
        <text>ATP + protein L-histidine = ADP + protein N-phospho-L-histidine.</text>
        <dbReference type="EC" id="2.7.13.3"/>
    </reaction>
</comment>
<dbReference type="SUPFAM" id="SSF47384">
    <property type="entry name" value="Homodimeric domain of signal transducing histidine kinase"/>
    <property type="match status" value="1"/>
</dbReference>
<evidence type="ECO:0000256" key="7">
    <source>
        <dbReference type="ARBA" id="ARBA00023012"/>
    </source>
</evidence>
<evidence type="ECO:0000259" key="13">
    <source>
        <dbReference type="PROSITE" id="PS50110"/>
    </source>
</evidence>
<comment type="caution">
    <text evidence="14">The sequence shown here is derived from an EMBL/GenBank/DDBJ whole genome shotgun (WGS) entry which is preliminary data.</text>
</comment>
<evidence type="ECO:0000256" key="2">
    <source>
        <dbReference type="ARBA" id="ARBA00004236"/>
    </source>
</evidence>
<dbReference type="InterPro" id="IPR001638">
    <property type="entry name" value="Solute-binding_3/MltF_N"/>
</dbReference>
<sequence length="999" mass="108058">MLEFARSCLLESCEIKPRGERALLPASCNLTSAANRAVALLLCALLAFACVPAAPGAAQAADMDASERFAAPSEASTPVGESLHNSEAASTESNASNAGDQNTATSDGETNGAQTVRVGWLLNNQDFQSGMPGEYQSGWGYEYLQTLSYYAPAWNYEYVPGTFTELMDKLEAGEIDLMPNISYTPERAEKLLYSTNAQGTEHYYIYAKPSNDALTQGDPAALNGMTIGCNSGVMQTEAGMQWLSDEGVTCNYKFYSTGNELFDALSNDEVDAIIMNDTMSSEDAQPVFSVGESNYFLVTPKSRPDLMSQINAAMTSISAANPRYNDEVKTRYSVGNAGTSALTNTERSWLAARGNTIKFGYLDNVLPYSTERGSELAGALTELINTLENQFGVKIEATAFQSNAELQDALANGAVDVIAPVYKDYWIAEQAGCIQSASFASTALVALYSSNDLDAALGSIAQAPAQLVNKAVLDTRYPQANITEYADAVGCIEAVKTGRAGCTIVSVPALNPLREKVDMSDLKTTELAEGAELTCWMRKGDYTLLSIVSKGVINSKDALTAATYSQDTRTEDESAFAEFVSKHRIIIVVSVLMVLIVFILVLVWLLRRARLAQQEAQAANAAKTAFLSRMSHDIRTPLNGIIGLLEIGDLHPDDAKLATQNRKKAKVAADHLLTLINDILEMSKIEDRAVELENEPFDLEDLIRDIYMLGQLRANERGVDLAIKGARTLDFPNVYGSPVHVRRVLLNLVDNCIKYNKPGGSVTCTTVNLGVEGDVVTYRFTIADTGIGMTPEFLERIFEPFTQANDDARSNYQGTGMGMPIVKALVEEMGGVITATSTLGEGSTFTVMLPFTIDRNPQTHQSDDENASDISLTGMSVMLVEDNELNTEIARTLLENEGAQVTCAADGQEAVDLFCSKAPGTFDVILMDVMMPKMNGYEATRAIRLSDRPDAATVPIVAMTANAFAEDVQTAKEAGMNDHVSKPIQLDILKEALAKYRHG</sequence>
<dbReference type="SUPFAM" id="SSF55874">
    <property type="entry name" value="ATPase domain of HSP90 chaperone/DNA topoisomerase II/histidine kinase"/>
    <property type="match status" value="1"/>
</dbReference>
<feature type="modified residue" description="4-aspartylphosphate" evidence="8">
    <location>
        <position position="928"/>
    </location>
</feature>
<keyword evidence="7" id="KW-0902">Two-component regulatory system</keyword>
<keyword evidence="5" id="KW-0808">Transferase</keyword>
<keyword evidence="10" id="KW-0812">Transmembrane</keyword>
<dbReference type="SUPFAM" id="SSF53850">
    <property type="entry name" value="Periplasmic binding protein-like II"/>
    <property type="match status" value="2"/>
</dbReference>
<evidence type="ECO:0000256" key="3">
    <source>
        <dbReference type="ARBA" id="ARBA00012438"/>
    </source>
</evidence>
<organism evidence="14 15">
    <name type="scientific">Senegalimassilia faecalis</name>
    <dbReference type="NCBI Taxonomy" id="2509433"/>
    <lineage>
        <taxon>Bacteria</taxon>
        <taxon>Bacillati</taxon>
        <taxon>Actinomycetota</taxon>
        <taxon>Coriobacteriia</taxon>
        <taxon>Coriobacteriales</taxon>
        <taxon>Coriobacteriaceae</taxon>
        <taxon>Senegalimassilia</taxon>
    </lineage>
</organism>
<feature type="transmembrane region" description="Helical" evidence="10">
    <location>
        <begin position="585"/>
        <end position="606"/>
    </location>
</feature>
<dbReference type="PROSITE" id="PS50109">
    <property type="entry name" value="HIS_KIN"/>
    <property type="match status" value="1"/>
</dbReference>
<dbReference type="InterPro" id="IPR005467">
    <property type="entry name" value="His_kinase_dom"/>
</dbReference>
<dbReference type="Pfam" id="PF00512">
    <property type="entry name" value="HisKA"/>
    <property type="match status" value="1"/>
</dbReference>
<dbReference type="InterPro" id="IPR011006">
    <property type="entry name" value="CheY-like_superfamily"/>
</dbReference>
<dbReference type="InterPro" id="IPR001789">
    <property type="entry name" value="Sig_transdc_resp-reg_receiver"/>
</dbReference>
<dbReference type="CDD" id="cd00082">
    <property type="entry name" value="HisKA"/>
    <property type="match status" value="1"/>
</dbReference>
<dbReference type="InterPro" id="IPR004358">
    <property type="entry name" value="Sig_transdc_His_kin-like_C"/>
</dbReference>
<evidence type="ECO:0000256" key="11">
    <source>
        <dbReference type="SAM" id="SignalP"/>
    </source>
</evidence>
<reference evidence="14 15" key="1">
    <citation type="submission" date="2019-01" db="EMBL/GenBank/DDBJ databases">
        <title>Senegalimassilia sp. nov. KGMB04484 isolated human feces.</title>
        <authorList>
            <person name="Han K.-I."/>
            <person name="Kim J.-S."/>
            <person name="Lee K.C."/>
            <person name="Suh M.K."/>
            <person name="Eom M.K."/>
            <person name="Lee J.H."/>
            <person name="Park S.-H."/>
            <person name="Kang S.W."/>
            <person name="Park J.-E."/>
            <person name="Oh B.S."/>
            <person name="Yu S.Y."/>
            <person name="Choi S.-H."/>
            <person name="Lee D.H."/>
            <person name="Yoon H."/>
            <person name="Kim B.-Y."/>
            <person name="Lee J.H."/>
            <person name="Lee J.-S."/>
        </authorList>
    </citation>
    <scope>NUCLEOTIDE SEQUENCE [LARGE SCALE GENOMIC DNA]</scope>
    <source>
        <strain evidence="14 15">KGMB04484</strain>
    </source>
</reference>
<dbReference type="GO" id="GO:0005886">
    <property type="term" value="C:plasma membrane"/>
    <property type="evidence" value="ECO:0007669"/>
    <property type="project" value="UniProtKB-SubCell"/>
</dbReference>
<evidence type="ECO:0000256" key="10">
    <source>
        <dbReference type="SAM" id="Phobius"/>
    </source>
</evidence>
<evidence type="ECO:0000256" key="1">
    <source>
        <dbReference type="ARBA" id="ARBA00000085"/>
    </source>
</evidence>
<evidence type="ECO:0000259" key="12">
    <source>
        <dbReference type="PROSITE" id="PS50109"/>
    </source>
</evidence>
<dbReference type="InterPro" id="IPR003594">
    <property type="entry name" value="HATPase_dom"/>
</dbReference>
<dbReference type="Gene3D" id="3.40.190.10">
    <property type="entry name" value="Periplasmic binding protein-like II"/>
    <property type="match status" value="4"/>
</dbReference>
<dbReference type="SMART" id="SM00388">
    <property type="entry name" value="HisKA"/>
    <property type="match status" value="1"/>
</dbReference>
<evidence type="ECO:0000256" key="9">
    <source>
        <dbReference type="SAM" id="MobiDB-lite"/>
    </source>
</evidence>
<feature type="compositionally biased region" description="Low complexity" evidence="9">
    <location>
        <begin position="85"/>
        <end position="98"/>
    </location>
</feature>
<dbReference type="EC" id="2.7.13.3" evidence="3"/>
<keyword evidence="15" id="KW-1185">Reference proteome</keyword>